<gene>
    <name evidence="1" type="ORF">DPEC_G00326130</name>
</gene>
<keyword evidence="2" id="KW-1185">Reference proteome</keyword>
<sequence length="139" mass="15862">MSPGLGLLTKPRTGDGFQFEPLSYGRKKIPQPQRLGVVHDDPRCGETRVVRGEDTRGVKSGERREETCGETSVFRDKPSDRRCDGHALLFWRLENEDQEWTEVKHRPDLRDTALFTSGEPSRGMYGGPSRFWSIMGCFM</sequence>
<reference evidence="1" key="1">
    <citation type="submission" date="2021-05" db="EMBL/GenBank/DDBJ databases">
        <authorList>
            <person name="Pan Q."/>
            <person name="Jouanno E."/>
            <person name="Zahm M."/>
            <person name="Klopp C."/>
            <person name="Cabau C."/>
            <person name="Louis A."/>
            <person name="Berthelot C."/>
            <person name="Parey E."/>
            <person name="Roest Crollius H."/>
            <person name="Montfort J."/>
            <person name="Robinson-Rechavi M."/>
            <person name="Bouchez O."/>
            <person name="Lampietro C."/>
            <person name="Lopez Roques C."/>
            <person name="Donnadieu C."/>
            <person name="Postlethwait J."/>
            <person name="Bobe J."/>
            <person name="Dillon D."/>
            <person name="Chandos A."/>
            <person name="von Hippel F."/>
            <person name="Guiguen Y."/>
        </authorList>
    </citation>
    <scope>NUCLEOTIDE SEQUENCE</scope>
    <source>
        <strain evidence="1">YG-Jan2019</strain>
    </source>
</reference>
<organism evidence="1 2">
    <name type="scientific">Dallia pectoralis</name>
    <name type="common">Alaska blackfish</name>
    <dbReference type="NCBI Taxonomy" id="75939"/>
    <lineage>
        <taxon>Eukaryota</taxon>
        <taxon>Metazoa</taxon>
        <taxon>Chordata</taxon>
        <taxon>Craniata</taxon>
        <taxon>Vertebrata</taxon>
        <taxon>Euteleostomi</taxon>
        <taxon>Actinopterygii</taxon>
        <taxon>Neopterygii</taxon>
        <taxon>Teleostei</taxon>
        <taxon>Protacanthopterygii</taxon>
        <taxon>Esociformes</taxon>
        <taxon>Umbridae</taxon>
        <taxon>Dallia</taxon>
    </lineage>
</organism>
<evidence type="ECO:0000313" key="2">
    <source>
        <dbReference type="Proteomes" id="UP001157502"/>
    </source>
</evidence>
<evidence type="ECO:0000313" key="1">
    <source>
        <dbReference type="EMBL" id="KAJ7987403.1"/>
    </source>
</evidence>
<name>A0ACC2F7S1_DALPE</name>
<dbReference type="EMBL" id="CM055759">
    <property type="protein sequence ID" value="KAJ7987403.1"/>
    <property type="molecule type" value="Genomic_DNA"/>
</dbReference>
<protein>
    <submittedName>
        <fullName evidence="1">Uncharacterized protein</fullName>
    </submittedName>
</protein>
<comment type="caution">
    <text evidence="1">The sequence shown here is derived from an EMBL/GenBank/DDBJ whole genome shotgun (WGS) entry which is preliminary data.</text>
</comment>
<dbReference type="Proteomes" id="UP001157502">
    <property type="component" value="Chromosome 32"/>
</dbReference>
<accession>A0ACC2F7S1</accession>
<proteinExistence type="predicted"/>